<evidence type="ECO:0000256" key="1">
    <source>
        <dbReference type="SAM" id="MobiDB-lite"/>
    </source>
</evidence>
<protein>
    <submittedName>
        <fullName evidence="3">Uncharacterized protein</fullName>
    </submittedName>
</protein>
<dbReference type="Proteomes" id="UP000054279">
    <property type="component" value="Unassembled WGS sequence"/>
</dbReference>
<keyword evidence="4" id="KW-1185">Reference proteome</keyword>
<feature type="transmembrane region" description="Helical" evidence="2">
    <location>
        <begin position="232"/>
        <end position="255"/>
    </location>
</feature>
<feature type="region of interest" description="Disordered" evidence="1">
    <location>
        <begin position="201"/>
        <end position="222"/>
    </location>
</feature>
<accession>A0A0C9W2X2</accession>
<evidence type="ECO:0000256" key="2">
    <source>
        <dbReference type="SAM" id="Phobius"/>
    </source>
</evidence>
<evidence type="ECO:0000313" key="3">
    <source>
        <dbReference type="EMBL" id="KIJ46020.1"/>
    </source>
</evidence>
<feature type="compositionally biased region" description="Low complexity" evidence="1">
    <location>
        <begin position="70"/>
        <end position="123"/>
    </location>
</feature>
<keyword evidence="2" id="KW-0472">Membrane</keyword>
<dbReference type="EMBL" id="KN837109">
    <property type="protein sequence ID" value="KIJ46020.1"/>
    <property type="molecule type" value="Genomic_DNA"/>
</dbReference>
<dbReference type="AlphaFoldDB" id="A0A0C9W2X2"/>
<evidence type="ECO:0000313" key="4">
    <source>
        <dbReference type="Proteomes" id="UP000054279"/>
    </source>
</evidence>
<keyword evidence="2" id="KW-1133">Transmembrane helix</keyword>
<organism evidence="3 4">
    <name type="scientific">Sphaerobolus stellatus (strain SS14)</name>
    <dbReference type="NCBI Taxonomy" id="990650"/>
    <lineage>
        <taxon>Eukaryota</taxon>
        <taxon>Fungi</taxon>
        <taxon>Dikarya</taxon>
        <taxon>Basidiomycota</taxon>
        <taxon>Agaricomycotina</taxon>
        <taxon>Agaricomycetes</taxon>
        <taxon>Phallomycetidae</taxon>
        <taxon>Geastrales</taxon>
        <taxon>Sphaerobolaceae</taxon>
        <taxon>Sphaerobolus</taxon>
    </lineage>
</organism>
<reference evidence="3 4" key="1">
    <citation type="submission" date="2014-06" db="EMBL/GenBank/DDBJ databases">
        <title>Evolutionary Origins and Diversification of the Mycorrhizal Mutualists.</title>
        <authorList>
            <consortium name="DOE Joint Genome Institute"/>
            <consortium name="Mycorrhizal Genomics Consortium"/>
            <person name="Kohler A."/>
            <person name="Kuo A."/>
            <person name="Nagy L.G."/>
            <person name="Floudas D."/>
            <person name="Copeland A."/>
            <person name="Barry K.W."/>
            <person name="Cichocki N."/>
            <person name="Veneault-Fourrey C."/>
            <person name="LaButti K."/>
            <person name="Lindquist E.A."/>
            <person name="Lipzen A."/>
            <person name="Lundell T."/>
            <person name="Morin E."/>
            <person name="Murat C."/>
            <person name="Riley R."/>
            <person name="Ohm R."/>
            <person name="Sun H."/>
            <person name="Tunlid A."/>
            <person name="Henrissat B."/>
            <person name="Grigoriev I.V."/>
            <person name="Hibbett D.S."/>
            <person name="Martin F."/>
        </authorList>
    </citation>
    <scope>NUCLEOTIDE SEQUENCE [LARGE SCALE GENOMIC DNA]</scope>
    <source>
        <strain evidence="3 4">SS14</strain>
    </source>
</reference>
<feature type="region of interest" description="Disordered" evidence="1">
    <location>
        <begin position="58"/>
        <end position="123"/>
    </location>
</feature>
<sequence>MTRIKNLMAGTKYAFPSSRLIAESLPQITAPLSSSGDHYRTCLLIVADIEPPMLFTFNPNQARPTRPLPSSSVASSSTLSSTSESNTVQPSSKSSTTQENQNTTTVLSTSMSTLEPLSPISSPASSINTVVLENTASSGHSIQLMPIMQADTGINILSSPTRVTQVQTSRVTVPVPVAASTSLPSDRTSKSRFRHHISSMTQNTFPTSPNESLTSVNGPPTSMTNTHVSMPLVIGLIAGLIVSLMIGLGAWLLYLCQRRNWILNQTTESPGYAELQGDSIYSEVESGSIVLDIRRESKVECDTAASGDELSCRESYDVGESFVDVSPISSFDLWEGLSREAIEGEDETLDTLRRVQSHDSTSTAPPPYQE</sequence>
<name>A0A0C9W2X2_SPHS4</name>
<proteinExistence type="predicted"/>
<dbReference type="HOGENOM" id="CLU_748362_0_0_1"/>
<gene>
    <name evidence="3" type="ORF">M422DRAFT_46336</name>
</gene>
<keyword evidence="2" id="KW-0812">Transmembrane</keyword>